<organism evidence="9 10">
    <name type="scientific">Billgrantia ethanolica</name>
    <dbReference type="NCBI Taxonomy" id="2733486"/>
    <lineage>
        <taxon>Bacteria</taxon>
        <taxon>Pseudomonadati</taxon>
        <taxon>Pseudomonadota</taxon>
        <taxon>Gammaproteobacteria</taxon>
        <taxon>Oceanospirillales</taxon>
        <taxon>Halomonadaceae</taxon>
        <taxon>Billgrantia</taxon>
    </lineage>
</organism>
<evidence type="ECO:0000256" key="4">
    <source>
        <dbReference type="ARBA" id="ARBA00022692"/>
    </source>
</evidence>
<feature type="transmembrane region" description="Helical" evidence="8">
    <location>
        <begin position="29"/>
        <end position="49"/>
    </location>
</feature>
<evidence type="ECO:0000256" key="7">
    <source>
        <dbReference type="SAM" id="MobiDB-lite"/>
    </source>
</evidence>
<keyword evidence="6 8" id="KW-0472">Membrane</keyword>
<evidence type="ECO:0000256" key="8">
    <source>
        <dbReference type="SAM" id="Phobius"/>
    </source>
</evidence>
<keyword evidence="4 8" id="KW-0812">Transmembrane</keyword>
<dbReference type="PROSITE" id="PS01116">
    <property type="entry name" value="XANTH_URACIL_PERMASE"/>
    <property type="match status" value="1"/>
</dbReference>
<dbReference type="Pfam" id="PF00860">
    <property type="entry name" value="Xan_ur_permease"/>
    <property type="match status" value="1"/>
</dbReference>
<feature type="transmembrane region" description="Helical" evidence="8">
    <location>
        <begin position="349"/>
        <end position="372"/>
    </location>
</feature>
<feature type="transmembrane region" description="Helical" evidence="8">
    <location>
        <begin position="384"/>
        <end position="405"/>
    </location>
</feature>
<evidence type="ECO:0000256" key="2">
    <source>
        <dbReference type="ARBA" id="ARBA00008821"/>
    </source>
</evidence>
<feature type="transmembrane region" description="Helical" evidence="8">
    <location>
        <begin position="318"/>
        <end position="337"/>
    </location>
</feature>
<sequence>MPKQVNASIFDFHGRPSVGKALPLSLQHVLAMIAGVITPPIIVAGVVGASVEERLLLIQIAVLASGVSTLFQLYGVWKFGARLPAIFGVGFAYVPTLVAVGGQFGIAGILGAQLIGGISMMVVGYFIQYIRHLFPPVVAGTVVLVIGLSLYDIAVRYMAGSGNVEAPGFGEPLNWFVAFATLTTVLIASQFGRGVVKLSAIIVGMLVGYMLALLLGMVSFEAVAEAGWVAVPQFMPFELEFHTSAIVAMVIICVINSVQTIGDLSATTVGGMNRELRTRELTGGLLGNGLTTTLSAFFGALPTATFSQNVGIVAMTRVISRFVLALAGGFMLLAGFSPKFGALVTTIPYPVLGGATVIVFGMITMTGIKLLIKDELSARNMTIVGLALALSLGIAQVPEAIALLPDWIQNAIGGAPIVVAAITAFTLNLVLPRVTLADEERERERMACADEGTDCSTLQDREASRRSHRQEGSAGNASSS</sequence>
<evidence type="ECO:0000256" key="1">
    <source>
        <dbReference type="ARBA" id="ARBA00004141"/>
    </source>
</evidence>
<keyword evidence="10" id="KW-1185">Reference proteome</keyword>
<feature type="transmembrane region" description="Helical" evidence="8">
    <location>
        <begin position="411"/>
        <end position="431"/>
    </location>
</feature>
<dbReference type="EMBL" id="JABFTX010000003">
    <property type="protein sequence ID" value="MCE8004431.1"/>
    <property type="molecule type" value="Genomic_DNA"/>
</dbReference>
<evidence type="ECO:0000256" key="5">
    <source>
        <dbReference type="ARBA" id="ARBA00022989"/>
    </source>
</evidence>
<dbReference type="PANTHER" id="PTHR42810:SF2">
    <property type="entry name" value="PURINE PERMEASE C1399.01C-RELATED"/>
    <property type="match status" value="1"/>
</dbReference>
<dbReference type="NCBIfam" id="NF037981">
    <property type="entry name" value="NCS2_1"/>
    <property type="match status" value="1"/>
</dbReference>
<reference evidence="9 10" key="1">
    <citation type="journal article" date="2021" name="Front. Microbiol.">
        <title>Aerobic Denitrification and Heterotrophic Sulfur Oxidation in the Genus Halomonas Revealed by Six Novel Species Characterizations and Genome-Based Analysis.</title>
        <authorList>
            <person name="Wang L."/>
            <person name="Shao Z."/>
        </authorList>
    </citation>
    <scope>NUCLEOTIDE SEQUENCE [LARGE SCALE GENOMIC DNA]</scope>
    <source>
        <strain evidence="9 10">MCCC 1A11081</strain>
    </source>
</reference>
<feature type="region of interest" description="Disordered" evidence="7">
    <location>
        <begin position="445"/>
        <end position="480"/>
    </location>
</feature>
<keyword evidence="3" id="KW-0813">Transport</keyword>
<feature type="transmembrane region" description="Helical" evidence="8">
    <location>
        <begin position="241"/>
        <end position="261"/>
    </location>
</feature>
<feature type="transmembrane region" description="Helical" evidence="8">
    <location>
        <begin position="173"/>
        <end position="192"/>
    </location>
</feature>
<evidence type="ECO:0000313" key="10">
    <source>
        <dbReference type="Proteomes" id="UP001320168"/>
    </source>
</evidence>
<evidence type="ECO:0000256" key="3">
    <source>
        <dbReference type="ARBA" id="ARBA00022448"/>
    </source>
</evidence>
<feature type="transmembrane region" description="Helical" evidence="8">
    <location>
        <begin position="133"/>
        <end position="153"/>
    </location>
</feature>
<comment type="subcellular location">
    <subcellularLocation>
        <location evidence="1">Membrane</location>
        <topology evidence="1">Multi-pass membrane protein</topology>
    </subcellularLocation>
</comment>
<keyword evidence="5 8" id="KW-1133">Transmembrane helix</keyword>
<feature type="transmembrane region" description="Helical" evidence="8">
    <location>
        <begin position="198"/>
        <end position="220"/>
    </location>
</feature>
<dbReference type="InterPro" id="IPR006043">
    <property type="entry name" value="NCS2"/>
</dbReference>
<gene>
    <name evidence="9" type="ORF">HOP53_16510</name>
</gene>
<dbReference type="NCBIfam" id="TIGR00801">
    <property type="entry name" value="ncs2"/>
    <property type="match status" value="1"/>
</dbReference>
<dbReference type="RefSeq" id="WP_234271036.1">
    <property type="nucleotide sequence ID" value="NZ_JABFTX010000003.1"/>
</dbReference>
<comment type="caution">
    <text evidence="9">The sequence shown here is derived from an EMBL/GenBank/DDBJ whole genome shotgun (WGS) entry which is preliminary data.</text>
</comment>
<feature type="compositionally biased region" description="Basic and acidic residues" evidence="7">
    <location>
        <begin position="459"/>
        <end position="471"/>
    </location>
</feature>
<dbReference type="InterPro" id="IPR006042">
    <property type="entry name" value="Xan_ur_permease"/>
</dbReference>
<feature type="transmembrane region" description="Helical" evidence="8">
    <location>
        <begin position="107"/>
        <end position="127"/>
    </location>
</feature>
<dbReference type="Proteomes" id="UP001320168">
    <property type="component" value="Unassembled WGS sequence"/>
</dbReference>
<feature type="transmembrane region" description="Helical" evidence="8">
    <location>
        <begin position="56"/>
        <end position="77"/>
    </location>
</feature>
<proteinExistence type="inferred from homology"/>
<accession>A0ABS9A6W4</accession>
<name>A0ABS9A6W4_9GAMM</name>
<evidence type="ECO:0000256" key="6">
    <source>
        <dbReference type="ARBA" id="ARBA00023136"/>
    </source>
</evidence>
<comment type="similarity">
    <text evidence="2">Belongs to the nucleobase:cation symporter-2 (NCS2) (TC 2.A.40) family.</text>
</comment>
<protein>
    <submittedName>
        <fullName evidence="9">Purine permease</fullName>
    </submittedName>
</protein>
<dbReference type="PANTHER" id="PTHR42810">
    <property type="entry name" value="PURINE PERMEASE C1399.01C-RELATED"/>
    <property type="match status" value="1"/>
</dbReference>
<evidence type="ECO:0000313" key="9">
    <source>
        <dbReference type="EMBL" id="MCE8004431.1"/>
    </source>
</evidence>